<keyword evidence="7" id="KW-1185">Reference proteome</keyword>
<dbReference type="PANTHER" id="PTHR12631">
    <property type="entry name" value="ALPHA-L-IDURONIDASE"/>
    <property type="match status" value="1"/>
</dbReference>
<keyword evidence="3" id="KW-0326">Glycosidase</keyword>
<evidence type="ECO:0000259" key="5">
    <source>
        <dbReference type="Pfam" id="PF01229"/>
    </source>
</evidence>
<dbReference type="InterPro" id="IPR049166">
    <property type="entry name" value="GH39_cat"/>
</dbReference>
<dbReference type="GO" id="GO:0005975">
    <property type="term" value="P:carbohydrate metabolic process"/>
    <property type="evidence" value="ECO:0007669"/>
    <property type="project" value="InterPro"/>
</dbReference>
<evidence type="ECO:0000256" key="3">
    <source>
        <dbReference type="ARBA" id="ARBA00023295"/>
    </source>
</evidence>
<proteinExistence type="inferred from homology"/>
<dbReference type="STRING" id="1121345.SAMN02745217_00910"/>
<dbReference type="PRINTS" id="PR00745">
    <property type="entry name" value="GLHYDRLASE39"/>
</dbReference>
<feature type="active site" description="Proton donor" evidence="4">
    <location>
        <position position="167"/>
    </location>
</feature>
<accession>A0A1M7Y0R7</accession>
<dbReference type="OrthoDB" id="9776971at2"/>
<dbReference type="RefSeq" id="WP_073587559.1">
    <property type="nucleotide sequence ID" value="NZ_FRFD01000003.1"/>
</dbReference>
<dbReference type="InterPro" id="IPR017853">
    <property type="entry name" value="GH"/>
</dbReference>
<keyword evidence="2" id="KW-0378">Hydrolase</keyword>
<dbReference type="SUPFAM" id="SSF51011">
    <property type="entry name" value="Glycosyl hydrolase domain"/>
    <property type="match status" value="1"/>
</dbReference>
<evidence type="ECO:0000256" key="1">
    <source>
        <dbReference type="ARBA" id="ARBA00008875"/>
    </source>
</evidence>
<feature type="domain" description="Glycosyl hydrolases family 39 N-terminal catalytic" evidence="5">
    <location>
        <begin position="304"/>
        <end position="501"/>
    </location>
</feature>
<dbReference type="Pfam" id="PF01229">
    <property type="entry name" value="Glyco_hydro_39"/>
    <property type="match status" value="2"/>
</dbReference>
<evidence type="ECO:0000256" key="2">
    <source>
        <dbReference type="ARBA" id="ARBA00022801"/>
    </source>
</evidence>
<dbReference type="AlphaFoldDB" id="A0A1M7Y0R7"/>
<comment type="similarity">
    <text evidence="1">Belongs to the glycosyl hydrolase 39 family.</text>
</comment>
<dbReference type="EMBL" id="FRFD01000003">
    <property type="protein sequence ID" value="SHO45275.1"/>
    <property type="molecule type" value="Genomic_DNA"/>
</dbReference>
<name>A0A1M7Y0R7_9FIRM</name>
<dbReference type="PROSITE" id="PS01027">
    <property type="entry name" value="GLYCOSYL_HYDROL_F39"/>
    <property type="match status" value="1"/>
</dbReference>
<dbReference type="InterPro" id="IPR049165">
    <property type="entry name" value="GH39_as"/>
</dbReference>
<protein>
    <submittedName>
        <fullName evidence="6">Beta-xylosidase</fullName>
    </submittedName>
</protein>
<dbReference type="SUPFAM" id="SSF51445">
    <property type="entry name" value="(Trans)glycosidases"/>
    <property type="match status" value="1"/>
</dbReference>
<organism evidence="6 7">
    <name type="scientific">Anaerocolumna xylanovorans DSM 12503</name>
    <dbReference type="NCBI Taxonomy" id="1121345"/>
    <lineage>
        <taxon>Bacteria</taxon>
        <taxon>Bacillati</taxon>
        <taxon>Bacillota</taxon>
        <taxon>Clostridia</taxon>
        <taxon>Lachnospirales</taxon>
        <taxon>Lachnospiraceae</taxon>
        <taxon>Anaerocolumna</taxon>
    </lineage>
</organism>
<dbReference type="PANTHER" id="PTHR12631:SF10">
    <property type="entry name" value="BETA-XYLOSIDASE-LIKE PROTEIN-RELATED"/>
    <property type="match status" value="1"/>
</dbReference>
<evidence type="ECO:0000256" key="4">
    <source>
        <dbReference type="PIRSR" id="PIRSR600514-1"/>
    </source>
</evidence>
<dbReference type="Gene3D" id="2.60.40.1500">
    <property type="entry name" value="Glycosyl hydrolase domain, family 39"/>
    <property type="match status" value="1"/>
</dbReference>
<evidence type="ECO:0000313" key="7">
    <source>
        <dbReference type="Proteomes" id="UP000184612"/>
    </source>
</evidence>
<dbReference type="Gene3D" id="3.20.20.80">
    <property type="entry name" value="Glycosidases"/>
    <property type="match status" value="1"/>
</dbReference>
<dbReference type="InterPro" id="IPR051923">
    <property type="entry name" value="Glycosyl_Hydrolase_39"/>
</dbReference>
<dbReference type="Proteomes" id="UP000184612">
    <property type="component" value="Unassembled WGS sequence"/>
</dbReference>
<dbReference type="InterPro" id="IPR000514">
    <property type="entry name" value="Glyco_hydro_39"/>
</dbReference>
<sequence length="537" mass="61953">MDFKFNINDPVKPFHKHWQFCIGSDHAAQALRADYLKQLKFIHDELGIQYVRFHGILNDDMHTLDNFNLILAGLPKGEKIVERNFYLCGVAYDNILSIGMKPFVELSFMPQSLAKNRTENKGFYGSNFNNPRNLQEWADYIKDFVKYLIHRYGNEEAESWYFEVWNEPDLEGAFYLGSKEEYFELYEVTATAIKEINPMLKVGGPATSGSRWVNDFIAFCNNSKLPLDFVSTHQYAGDPLTGVEDSENSNIVKNINKEEKVDKAEKLVKQMEQLNSALPENVTCLEVLKIMFGDPSETKDLTSDRFKRNAQTVKLQASEYPIFYTEWNMLATFSAYSNDTRKAAAYDMKAALDVEDYVTGTSVWCFSDIFEEMHQFKEEFHGGFGLQTIHGIPKPTYYAFKLLSEVGNERYILETDITDQEIGVAAFKTEREVDILLFRQNMKQIDLPKEPVNLVLELQSIPSCVKLQRIDEDHCNPLKIWESNGSKPDLTAKEVEEIKKLSCLIEEDLDYKYEDGKLTCNVEMAVNDIYHIKIKQD</sequence>
<dbReference type="GO" id="GO:0004553">
    <property type="term" value="F:hydrolase activity, hydrolyzing O-glycosyl compounds"/>
    <property type="evidence" value="ECO:0007669"/>
    <property type="project" value="InterPro"/>
</dbReference>
<gene>
    <name evidence="6" type="ORF">SAMN02745217_00910</name>
</gene>
<evidence type="ECO:0000313" key="6">
    <source>
        <dbReference type="EMBL" id="SHO45275.1"/>
    </source>
</evidence>
<reference evidence="6 7" key="1">
    <citation type="submission" date="2016-12" db="EMBL/GenBank/DDBJ databases">
        <authorList>
            <person name="Song W.-J."/>
            <person name="Kurnit D.M."/>
        </authorList>
    </citation>
    <scope>NUCLEOTIDE SEQUENCE [LARGE SCALE GENOMIC DNA]</scope>
    <source>
        <strain evidence="6 7">DSM 12503</strain>
    </source>
</reference>
<feature type="domain" description="Glycosyl hydrolases family 39 N-terminal catalytic" evidence="5">
    <location>
        <begin position="5"/>
        <end position="273"/>
    </location>
</feature>